<proteinExistence type="predicted"/>
<dbReference type="AlphaFoldDB" id="A0A645JA05"/>
<comment type="caution">
    <text evidence="1">The sequence shown here is derived from an EMBL/GenBank/DDBJ whole genome shotgun (WGS) entry which is preliminary data.</text>
</comment>
<gene>
    <name evidence="1" type="primary">fimD_2</name>
    <name evidence="1" type="ORF">SDC9_208179</name>
</gene>
<accession>A0A645JA05</accession>
<reference evidence="1" key="1">
    <citation type="submission" date="2019-08" db="EMBL/GenBank/DDBJ databases">
        <authorList>
            <person name="Kucharzyk K."/>
            <person name="Murdoch R.W."/>
            <person name="Higgins S."/>
            <person name="Loffler F."/>
        </authorList>
    </citation>
    <scope>NUCLEOTIDE SEQUENCE</scope>
</reference>
<dbReference type="EMBL" id="VSSQ01135735">
    <property type="protein sequence ID" value="MPN60451.1"/>
    <property type="molecule type" value="Genomic_DNA"/>
</dbReference>
<evidence type="ECO:0000313" key="1">
    <source>
        <dbReference type="EMBL" id="MPN60451.1"/>
    </source>
</evidence>
<name>A0A645JA05_9ZZZZ</name>
<organism evidence="1">
    <name type="scientific">bioreactor metagenome</name>
    <dbReference type="NCBI Taxonomy" id="1076179"/>
    <lineage>
        <taxon>unclassified sequences</taxon>
        <taxon>metagenomes</taxon>
        <taxon>ecological metagenomes</taxon>
    </lineage>
</organism>
<protein>
    <submittedName>
        <fullName evidence="1">Major fimbrium tip subunit FimD</fullName>
    </submittedName>
</protein>
<sequence length="107" mass="12023">MVSPKFEMASQFGASQPKEYSAGQTQCKNYWEKAEDGTTKYGWRLPTEAEITYIDNLQHNSNNLQGIVMTGKWYWDAYSTNGAYQMQGGSGGNASSAYVRCIRDIKD</sequence>